<accession>A0A9D4I707</accession>
<dbReference type="EMBL" id="JAIWYP010000010">
    <property type="protein sequence ID" value="KAH3750564.1"/>
    <property type="molecule type" value="Genomic_DNA"/>
</dbReference>
<dbReference type="AlphaFoldDB" id="A0A9D4I707"/>
<reference evidence="1" key="1">
    <citation type="journal article" date="2019" name="bioRxiv">
        <title>The Genome of the Zebra Mussel, Dreissena polymorpha: A Resource for Invasive Species Research.</title>
        <authorList>
            <person name="McCartney M.A."/>
            <person name="Auch B."/>
            <person name="Kono T."/>
            <person name="Mallez S."/>
            <person name="Zhang Y."/>
            <person name="Obille A."/>
            <person name="Becker A."/>
            <person name="Abrahante J.E."/>
            <person name="Garbe J."/>
            <person name="Badalamenti J.P."/>
            <person name="Herman A."/>
            <person name="Mangelson H."/>
            <person name="Liachko I."/>
            <person name="Sullivan S."/>
            <person name="Sone E.D."/>
            <person name="Koren S."/>
            <person name="Silverstein K.A.T."/>
            <person name="Beckman K.B."/>
            <person name="Gohl D.M."/>
        </authorList>
    </citation>
    <scope>NUCLEOTIDE SEQUENCE</scope>
    <source>
        <strain evidence="1">Duluth1</strain>
        <tissue evidence="1">Whole animal</tissue>
    </source>
</reference>
<reference evidence="1" key="2">
    <citation type="submission" date="2020-11" db="EMBL/GenBank/DDBJ databases">
        <authorList>
            <person name="McCartney M.A."/>
            <person name="Auch B."/>
            <person name="Kono T."/>
            <person name="Mallez S."/>
            <person name="Becker A."/>
            <person name="Gohl D.M."/>
            <person name="Silverstein K.A.T."/>
            <person name="Koren S."/>
            <person name="Bechman K.B."/>
            <person name="Herman A."/>
            <person name="Abrahante J.E."/>
            <person name="Garbe J."/>
        </authorList>
    </citation>
    <scope>NUCLEOTIDE SEQUENCE</scope>
    <source>
        <strain evidence="1">Duluth1</strain>
        <tissue evidence="1">Whole animal</tissue>
    </source>
</reference>
<protein>
    <submittedName>
        <fullName evidence="1">Uncharacterized protein</fullName>
    </submittedName>
</protein>
<keyword evidence="2" id="KW-1185">Reference proteome</keyword>
<organism evidence="1 2">
    <name type="scientific">Dreissena polymorpha</name>
    <name type="common">Zebra mussel</name>
    <name type="synonym">Mytilus polymorpha</name>
    <dbReference type="NCBI Taxonomy" id="45954"/>
    <lineage>
        <taxon>Eukaryota</taxon>
        <taxon>Metazoa</taxon>
        <taxon>Spiralia</taxon>
        <taxon>Lophotrochozoa</taxon>
        <taxon>Mollusca</taxon>
        <taxon>Bivalvia</taxon>
        <taxon>Autobranchia</taxon>
        <taxon>Heteroconchia</taxon>
        <taxon>Euheterodonta</taxon>
        <taxon>Imparidentia</taxon>
        <taxon>Neoheterodontei</taxon>
        <taxon>Myida</taxon>
        <taxon>Dreissenoidea</taxon>
        <taxon>Dreissenidae</taxon>
        <taxon>Dreissena</taxon>
    </lineage>
</organism>
<evidence type="ECO:0000313" key="1">
    <source>
        <dbReference type="EMBL" id="KAH3750564.1"/>
    </source>
</evidence>
<evidence type="ECO:0000313" key="2">
    <source>
        <dbReference type="Proteomes" id="UP000828390"/>
    </source>
</evidence>
<proteinExistence type="predicted"/>
<name>A0A9D4I707_DREPO</name>
<sequence length="83" mass="9878">MFHAQFSTQIIYTNQPSSCLLALQEVPSGSTFLGHMTSWRPTPLDSRTLGHRDRPWGREQAWHWRRRWSRSNLMTEKMVFKNC</sequence>
<comment type="caution">
    <text evidence="1">The sequence shown here is derived from an EMBL/GenBank/DDBJ whole genome shotgun (WGS) entry which is preliminary data.</text>
</comment>
<gene>
    <name evidence="1" type="ORF">DPMN_185091</name>
</gene>
<dbReference type="Proteomes" id="UP000828390">
    <property type="component" value="Unassembled WGS sequence"/>
</dbReference>